<accession>Q50I66</accession>
<dbReference type="EMBL" id="AJ875026">
    <property type="protein sequence ID" value="CAI44160.1"/>
    <property type="molecule type" value="Genomic_DNA"/>
</dbReference>
<evidence type="ECO:0000313" key="2">
    <source>
        <dbReference type="Proteomes" id="UP000001777"/>
    </source>
</evidence>
<dbReference type="Proteomes" id="UP000001777">
    <property type="component" value="Segment"/>
</dbReference>
<sequence length="102" mass="11601">MGERNLDQTPEGAKRVNISFSFVQYPEEEGHAPLDVIITIAGQEPIKVLIPSSHFDIPFQLKKLHRFYDIQSILTTNDSVDAIKKEMLLTIAKIVFSVMEEE</sequence>
<keyword evidence="2" id="KW-1185">Reference proteome</keyword>
<name>Q50I66_9VIRU</name>
<evidence type="ECO:0000313" key="1">
    <source>
        <dbReference type="EMBL" id="CAI44160.1"/>
    </source>
</evidence>
<organism evidence="1 2">
    <name type="scientific">Acidianus rod-shaped virus 1</name>
    <dbReference type="NCBI Taxonomy" id="309181"/>
    <lineage>
        <taxon>Viruses</taxon>
        <taxon>Adnaviria</taxon>
        <taxon>Zilligvirae</taxon>
        <taxon>Taleaviricota</taxon>
        <taxon>Tokiviricetes</taxon>
        <taxon>Ligamenvirales</taxon>
        <taxon>Rudiviridae</taxon>
        <taxon>Itarudivirus</taxon>
        <taxon>Itarudivirus pozzuoliense</taxon>
        <taxon>Itarudivirus ARV1</taxon>
    </lineage>
</organism>
<protein>
    <submittedName>
        <fullName evidence="1">Uncharacterized protein</fullName>
    </submittedName>
</protein>
<dbReference type="RefSeq" id="YP_001542622.1">
    <property type="nucleotide sequence ID" value="NC_009965.1"/>
</dbReference>
<reference evidence="1 2" key="1">
    <citation type="journal article" date="2005" name="Virology">
        <title>A novel rudivirus, ARV1, of the hyperthermophilic archaeal genus Acidianus.</title>
        <authorList>
            <person name="Vestergaard G."/>
            <person name="Haring M."/>
            <person name="Peng X."/>
            <person name="Rachel R."/>
            <person name="Garrett R.A."/>
            <person name="Prangishvili D."/>
        </authorList>
    </citation>
    <scope>NUCLEOTIDE SEQUENCE</scope>
</reference>
<dbReference type="GeneID" id="5729553"/>
<proteinExistence type="predicted"/>
<dbReference type="KEGG" id="vg:5729553"/>